<keyword evidence="19" id="KW-1185">Reference proteome</keyword>
<dbReference type="EMBL" id="JARJCN010000007">
    <property type="protein sequence ID" value="KAJ7099459.1"/>
    <property type="molecule type" value="Genomic_DNA"/>
</dbReference>
<keyword evidence="7" id="KW-0560">Oxidoreductase</keyword>
<keyword evidence="9" id="KW-0503">Monooxygenase</keyword>
<reference evidence="18" key="1">
    <citation type="submission" date="2023-03" db="EMBL/GenBank/DDBJ databases">
        <title>Massive genome expansion in bonnet fungi (Mycena s.s.) driven by repeated elements and novel gene families across ecological guilds.</title>
        <authorList>
            <consortium name="Lawrence Berkeley National Laboratory"/>
            <person name="Harder C.B."/>
            <person name="Miyauchi S."/>
            <person name="Viragh M."/>
            <person name="Kuo A."/>
            <person name="Thoen E."/>
            <person name="Andreopoulos B."/>
            <person name="Lu D."/>
            <person name="Skrede I."/>
            <person name="Drula E."/>
            <person name="Henrissat B."/>
            <person name="Morin E."/>
            <person name="Kohler A."/>
            <person name="Barry K."/>
            <person name="LaButti K."/>
            <person name="Morin E."/>
            <person name="Salamov A."/>
            <person name="Lipzen A."/>
            <person name="Mereny Z."/>
            <person name="Hegedus B."/>
            <person name="Baldrian P."/>
            <person name="Stursova M."/>
            <person name="Weitz H."/>
            <person name="Taylor A."/>
            <person name="Grigoriev I.V."/>
            <person name="Nagy L.G."/>
            <person name="Martin F."/>
            <person name="Kauserud H."/>
        </authorList>
    </citation>
    <scope>NUCLEOTIDE SEQUENCE</scope>
    <source>
        <strain evidence="18">CBHHK173m</strain>
    </source>
</reference>
<dbReference type="InterPro" id="IPR005103">
    <property type="entry name" value="AA9_LPMO"/>
</dbReference>
<dbReference type="EC" id="1.14.99.56" evidence="15"/>
<proteinExistence type="inferred from homology"/>
<keyword evidence="18" id="KW-0378">Hydrolase</keyword>
<comment type="cofactor">
    <cofactor evidence="1">
        <name>Cu(2+)</name>
        <dbReference type="ChEBI" id="CHEBI:29036"/>
    </cofactor>
</comment>
<sequence length="510" mass="53721">MQRLRTNSARTMPSTLLTCQPLQPTKCLAPFQLSLLFFLLLHLPPSFLCLSHARSLPRRRRSRVPRARAGPRPGQPRHHRPRLQSSNLGPNQYYSADSKNAKTATRVMYKSSSPAFVLPSGFTDNNQMSCEGSARSPAPHTLSVAAGDEIDVFWEGATSELRGKPGAGALSAYNPWVHACVLPPSSSAPSQLTVEYGRMGFVIDYLTPCNGPCTSFDATDAGWTKIAHAGMDARASVSDALRGTMQGKPEPYYPARGPGLWAMAKLVQNGSKWSIKIPAALKSGQYLLRHELSAVHNPRTSNPTTGPQLYIACIQLDVTGGGQAALPKGTQARSLYDPNGAFANINVLSGAFDPARVQIPGPPVWDGASASAPNAGNGNGGGNGGGKPADKPKPTTNKPAATNKPADKPKTTAKAPAKAPPPPPAAALVAPTTTPKKEKAAASPTASSPTSPTAGSKSASQAAPANPAKSDAAKPGHRQCQRRRGLARKLARAQHAQHARAHTSPMRRLH</sequence>
<evidence type="ECO:0000256" key="15">
    <source>
        <dbReference type="ARBA" id="ARBA00047174"/>
    </source>
</evidence>
<dbReference type="GO" id="GO:0004497">
    <property type="term" value="F:monooxygenase activity"/>
    <property type="evidence" value="ECO:0007669"/>
    <property type="project" value="UniProtKB-KW"/>
</dbReference>
<dbReference type="Pfam" id="PF03443">
    <property type="entry name" value="AA9"/>
    <property type="match status" value="1"/>
</dbReference>
<keyword evidence="12" id="KW-0624">Polysaccharide degradation</keyword>
<dbReference type="AlphaFoldDB" id="A0AAD6XZM0"/>
<feature type="compositionally biased region" description="Basic residues" evidence="16">
    <location>
        <begin position="475"/>
        <end position="510"/>
    </location>
</feature>
<evidence type="ECO:0000256" key="6">
    <source>
        <dbReference type="ARBA" id="ARBA00023001"/>
    </source>
</evidence>
<dbReference type="GO" id="GO:0030245">
    <property type="term" value="P:cellulose catabolic process"/>
    <property type="evidence" value="ECO:0007669"/>
    <property type="project" value="UniProtKB-KW"/>
</dbReference>
<keyword evidence="6" id="KW-0136">Cellulose degradation</keyword>
<gene>
    <name evidence="18" type="ORF">B0H15DRAFT_547629</name>
</gene>
<comment type="caution">
    <text evidence="18">The sequence shown here is derived from an EMBL/GenBank/DDBJ whole genome shotgun (WGS) entry which is preliminary data.</text>
</comment>
<evidence type="ECO:0000256" key="12">
    <source>
        <dbReference type="ARBA" id="ARBA00023326"/>
    </source>
</evidence>
<feature type="compositionally biased region" description="Low complexity" evidence="16">
    <location>
        <begin position="366"/>
        <end position="376"/>
    </location>
</feature>
<comment type="subcellular location">
    <subcellularLocation>
        <location evidence="2">Secreted</location>
    </subcellularLocation>
</comment>
<dbReference type="PANTHER" id="PTHR33353:SF10">
    <property type="entry name" value="ENDO-BETA-1,4-GLUCANASE D"/>
    <property type="match status" value="1"/>
</dbReference>
<evidence type="ECO:0000313" key="18">
    <source>
        <dbReference type="EMBL" id="KAJ7099459.1"/>
    </source>
</evidence>
<feature type="region of interest" description="Disordered" evidence="16">
    <location>
        <begin position="58"/>
        <end position="93"/>
    </location>
</feature>
<evidence type="ECO:0000256" key="14">
    <source>
        <dbReference type="ARBA" id="ARBA00045077"/>
    </source>
</evidence>
<name>A0AAD6XZM0_9AGAR</name>
<comment type="similarity">
    <text evidence="13">Belongs to the polysaccharide monooxygenase AA9 family.</text>
</comment>
<comment type="catalytic activity">
    <reaction evidence="14">
        <text>[(1-&gt;4)-beta-D-glucosyl]n+m + reduced acceptor + O2 = 4-dehydro-beta-D-glucosyl-[(1-&gt;4)-beta-D-glucosyl]n-1 + [(1-&gt;4)-beta-D-glucosyl]m + acceptor + H2O.</text>
        <dbReference type="EC" id="1.14.99.56"/>
    </reaction>
</comment>
<dbReference type="GO" id="GO:0016787">
    <property type="term" value="F:hydrolase activity"/>
    <property type="evidence" value="ECO:0007669"/>
    <property type="project" value="UniProtKB-KW"/>
</dbReference>
<keyword evidence="3" id="KW-0964">Secreted</keyword>
<dbReference type="GO" id="GO:0005576">
    <property type="term" value="C:extracellular region"/>
    <property type="evidence" value="ECO:0007669"/>
    <property type="project" value="UniProtKB-SubCell"/>
</dbReference>
<evidence type="ECO:0000256" key="9">
    <source>
        <dbReference type="ARBA" id="ARBA00023033"/>
    </source>
</evidence>
<feature type="region of interest" description="Disordered" evidence="16">
    <location>
        <begin position="359"/>
        <end position="510"/>
    </location>
</feature>
<dbReference type="InterPro" id="IPR049892">
    <property type="entry name" value="AA9"/>
</dbReference>
<evidence type="ECO:0000259" key="17">
    <source>
        <dbReference type="Pfam" id="PF03443"/>
    </source>
</evidence>
<dbReference type="CDD" id="cd21175">
    <property type="entry name" value="LPMO_AA9"/>
    <property type="match status" value="1"/>
</dbReference>
<evidence type="ECO:0000256" key="16">
    <source>
        <dbReference type="SAM" id="MobiDB-lite"/>
    </source>
</evidence>
<keyword evidence="4" id="KW-0479">Metal-binding</keyword>
<evidence type="ECO:0000256" key="3">
    <source>
        <dbReference type="ARBA" id="ARBA00022525"/>
    </source>
</evidence>
<keyword evidence="10" id="KW-1015">Disulfide bond</keyword>
<evidence type="ECO:0000256" key="2">
    <source>
        <dbReference type="ARBA" id="ARBA00004613"/>
    </source>
</evidence>
<evidence type="ECO:0000256" key="4">
    <source>
        <dbReference type="ARBA" id="ARBA00022723"/>
    </source>
</evidence>
<evidence type="ECO:0000256" key="5">
    <source>
        <dbReference type="ARBA" id="ARBA00022729"/>
    </source>
</evidence>
<evidence type="ECO:0000313" key="19">
    <source>
        <dbReference type="Proteomes" id="UP001222325"/>
    </source>
</evidence>
<keyword evidence="5" id="KW-0732">Signal</keyword>
<dbReference type="Gene3D" id="2.70.50.70">
    <property type="match status" value="1"/>
</dbReference>
<keyword evidence="11" id="KW-0119">Carbohydrate metabolism</keyword>
<feature type="compositionally biased region" description="Gly residues" evidence="16">
    <location>
        <begin position="377"/>
        <end position="387"/>
    </location>
</feature>
<keyword evidence="8" id="KW-0186">Copper</keyword>
<evidence type="ECO:0000256" key="10">
    <source>
        <dbReference type="ARBA" id="ARBA00023157"/>
    </source>
</evidence>
<dbReference type="PANTHER" id="PTHR33353">
    <property type="entry name" value="PUTATIVE (AFU_ORTHOLOGUE AFUA_1G12560)-RELATED"/>
    <property type="match status" value="1"/>
</dbReference>
<dbReference type="Proteomes" id="UP001222325">
    <property type="component" value="Unassembled WGS sequence"/>
</dbReference>
<evidence type="ECO:0000256" key="8">
    <source>
        <dbReference type="ARBA" id="ARBA00023008"/>
    </source>
</evidence>
<evidence type="ECO:0000256" key="11">
    <source>
        <dbReference type="ARBA" id="ARBA00023277"/>
    </source>
</evidence>
<feature type="domain" description="Auxiliary Activity family 9 catalytic" evidence="17">
    <location>
        <begin position="95"/>
        <end position="347"/>
    </location>
</feature>
<evidence type="ECO:0000256" key="1">
    <source>
        <dbReference type="ARBA" id="ARBA00001973"/>
    </source>
</evidence>
<accession>A0AAD6XZM0</accession>
<organism evidence="18 19">
    <name type="scientific">Mycena belliarum</name>
    <dbReference type="NCBI Taxonomy" id="1033014"/>
    <lineage>
        <taxon>Eukaryota</taxon>
        <taxon>Fungi</taxon>
        <taxon>Dikarya</taxon>
        <taxon>Basidiomycota</taxon>
        <taxon>Agaricomycotina</taxon>
        <taxon>Agaricomycetes</taxon>
        <taxon>Agaricomycetidae</taxon>
        <taxon>Agaricales</taxon>
        <taxon>Marasmiineae</taxon>
        <taxon>Mycenaceae</taxon>
        <taxon>Mycena</taxon>
    </lineage>
</organism>
<evidence type="ECO:0000256" key="7">
    <source>
        <dbReference type="ARBA" id="ARBA00023002"/>
    </source>
</evidence>
<protein>
    <recommendedName>
        <fullName evidence="15">lytic cellulose monooxygenase (C4-dehydrogenating)</fullName>
        <ecNumber evidence="15">1.14.99.56</ecNumber>
    </recommendedName>
</protein>
<dbReference type="GO" id="GO:0046872">
    <property type="term" value="F:metal ion binding"/>
    <property type="evidence" value="ECO:0007669"/>
    <property type="project" value="UniProtKB-KW"/>
</dbReference>
<feature type="compositionally biased region" description="Low complexity" evidence="16">
    <location>
        <begin position="441"/>
        <end position="470"/>
    </location>
</feature>
<evidence type="ECO:0000256" key="13">
    <source>
        <dbReference type="ARBA" id="ARBA00044502"/>
    </source>
</evidence>